<dbReference type="Proteomes" id="UP001500642">
    <property type="component" value="Unassembled WGS sequence"/>
</dbReference>
<keyword evidence="3" id="KW-1185">Reference proteome</keyword>
<accession>A0ABP8JK81</accession>
<feature type="compositionally biased region" description="Polar residues" evidence="1">
    <location>
        <begin position="14"/>
        <end position="24"/>
    </location>
</feature>
<comment type="caution">
    <text evidence="2">The sequence shown here is derived from an EMBL/GenBank/DDBJ whole genome shotgun (WGS) entry which is preliminary data.</text>
</comment>
<protein>
    <recommendedName>
        <fullName evidence="4">DUF559 domain-containing protein</fullName>
    </recommendedName>
</protein>
<evidence type="ECO:0000256" key="1">
    <source>
        <dbReference type="SAM" id="MobiDB-lite"/>
    </source>
</evidence>
<dbReference type="InterPro" id="IPR011335">
    <property type="entry name" value="Restrct_endonuc-II-like"/>
</dbReference>
<dbReference type="SUPFAM" id="SSF52980">
    <property type="entry name" value="Restriction endonuclease-like"/>
    <property type="match status" value="1"/>
</dbReference>
<evidence type="ECO:0008006" key="4">
    <source>
        <dbReference type="Google" id="ProtNLM"/>
    </source>
</evidence>
<evidence type="ECO:0000313" key="3">
    <source>
        <dbReference type="Proteomes" id="UP001500642"/>
    </source>
</evidence>
<proteinExistence type="predicted"/>
<sequence>MHCRAVELNRSIHRQQATPDTQGSEPHPGQMRHDKEILIRMPVLARRQDAKRLGLSEYALSGRGDTAQPFPGVYIHPSETEPLRVPSWVDDHWLDIHTRVRALQLQRPDAVVSHATAAFLLGWPIPYVVRGPIDVTTPRSRMRRAGVRGHGPRDVATAVHRGVMMARQSEVLRGISASSTPRQLITVLDTICGRWHGPPAAHPDDIRKMIEDSPRFRGSEALRTALASARAGVDSPRETDLRLLIVAAGLPEPVVAHPVRFDDETLHPDLSYPELRIAIEYEGEHHRTDPRQWDIDIVRERVFREAGWEYIRVTQSTRPETIIRLIRSALERRRGTVSRAA</sequence>
<name>A0ABP8JK81_9MICO</name>
<dbReference type="EMBL" id="BAABGL010000015">
    <property type="protein sequence ID" value="GAA4392174.1"/>
    <property type="molecule type" value="Genomic_DNA"/>
</dbReference>
<reference evidence="3" key="1">
    <citation type="journal article" date="2019" name="Int. J. Syst. Evol. Microbiol.">
        <title>The Global Catalogue of Microorganisms (GCM) 10K type strain sequencing project: providing services to taxonomists for standard genome sequencing and annotation.</title>
        <authorList>
            <consortium name="The Broad Institute Genomics Platform"/>
            <consortium name="The Broad Institute Genome Sequencing Center for Infectious Disease"/>
            <person name="Wu L."/>
            <person name="Ma J."/>
        </authorList>
    </citation>
    <scope>NUCLEOTIDE SEQUENCE [LARGE SCALE GENOMIC DNA]</scope>
    <source>
        <strain evidence="3">JCM 17808</strain>
    </source>
</reference>
<evidence type="ECO:0000313" key="2">
    <source>
        <dbReference type="EMBL" id="GAA4392174.1"/>
    </source>
</evidence>
<organism evidence="2 3">
    <name type="scientific">Brevibacterium pityocampae</name>
    <dbReference type="NCBI Taxonomy" id="506594"/>
    <lineage>
        <taxon>Bacteria</taxon>
        <taxon>Bacillati</taxon>
        <taxon>Actinomycetota</taxon>
        <taxon>Actinomycetes</taxon>
        <taxon>Micrococcales</taxon>
        <taxon>Brevibacteriaceae</taxon>
        <taxon>Brevibacterium</taxon>
    </lineage>
</organism>
<gene>
    <name evidence="2" type="ORF">GCM10023167_20140</name>
</gene>
<dbReference type="Gene3D" id="3.40.960.10">
    <property type="entry name" value="VSR Endonuclease"/>
    <property type="match status" value="1"/>
</dbReference>
<feature type="region of interest" description="Disordered" evidence="1">
    <location>
        <begin position="7"/>
        <end position="34"/>
    </location>
</feature>